<dbReference type="InterPro" id="IPR019131">
    <property type="entry name" value="Cortactin-binding_p2_N"/>
</dbReference>
<dbReference type="Pfam" id="PF12796">
    <property type="entry name" value="Ank_2"/>
    <property type="match status" value="1"/>
</dbReference>
<evidence type="ECO:0000256" key="13">
    <source>
        <dbReference type="PROSITE-ProRule" id="PRU00023"/>
    </source>
</evidence>
<dbReference type="SUPFAM" id="SSF48403">
    <property type="entry name" value="Ankyrin repeat"/>
    <property type="match status" value="1"/>
</dbReference>
<keyword evidence="5" id="KW-0963">Cytoplasm</keyword>
<evidence type="ECO:0000313" key="19">
    <source>
        <dbReference type="Proteomes" id="UP000663891"/>
    </source>
</evidence>
<dbReference type="OrthoDB" id="6021133at2759"/>
<evidence type="ECO:0000256" key="9">
    <source>
        <dbReference type="ARBA" id="ARBA00023054"/>
    </source>
</evidence>
<evidence type="ECO:0000256" key="7">
    <source>
        <dbReference type="ARBA" id="ARBA00022737"/>
    </source>
</evidence>
<dbReference type="PROSITE" id="PS50088">
    <property type="entry name" value="ANK_REPEAT"/>
    <property type="match status" value="1"/>
</dbReference>
<evidence type="ECO:0000256" key="14">
    <source>
        <dbReference type="SAM" id="Coils"/>
    </source>
</evidence>
<comment type="subunit">
    <text evidence="12">Interacts with CTTN/cortactin SH3 domain. Interacts with STRN, STRN4/zinedin and MOB4/phocein; this interactions mediate the association with the STRIPAK core complex and may regulate dendritic spine distribution of the STRIPAK complex in hippocampal neurons. Activation of glutamate receptors weakens the interaction with STRN and STRN4.</text>
</comment>
<feature type="compositionally biased region" description="Low complexity" evidence="15">
    <location>
        <begin position="400"/>
        <end position="419"/>
    </location>
</feature>
<evidence type="ECO:0000256" key="11">
    <source>
        <dbReference type="ARBA" id="ARBA00044742"/>
    </source>
</evidence>
<feature type="repeat" description="ANK" evidence="13">
    <location>
        <begin position="621"/>
        <end position="653"/>
    </location>
</feature>
<evidence type="ECO:0000256" key="15">
    <source>
        <dbReference type="SAM" id="MobiDB-lite"/>
    </source>
</evidence>
<dbReference type="EMBL" id="CAJNON010000146">
    <property type="protein sequence ID" value="CAF1032175.1"/>
    <property type="molecule type" value="Genomic_DNA"/>
</dbReference>
<feature type="compositionally biased region" description="Pro residues" evidence="15">
    <location>
        <begin position="326"/>
        <end position="344"/>
    </location>
</feature>
<dbReference type="PROSITE" id="PS50297">
    <property type="entry name" value="ANK_REP_REGION"/>
    <property type="match status" value="1"/>
</dbReference>
<evidence type="ECO:0000256" key="5">
    <source>
        <dbReference type="ARBA" id="ARBA00022490"/>
    </source>
</evidence>
<keyword evidence="8" id="KW-0770">Synapse</keyword>
<feature type="compositionally biased region" description="Low complexity" evidence="15">
    <location>
        <begin position="552"/>
        <end position="570"/>
    </location>
</feature>
<evidence type="ECO:0000256" key="6">
    <source>
        <dbReference type="ARBA" id="ARBA00022553"/>
    </source>
</evidence>
<feature type="compositionally biased region" description="Polar residues" evidence="15">
    <location>
        <begin position="482"/>
        <end position="495"/>
    </location>
</feature>
<evidence type="ECO:0000256" key="8">
    <source>
        <dbReference type="ARBA" id="ARBA00023018"/>
    </source>
</evidence>
<sequence length="1276" mass="144085">MSTAVVTSTPMKEKKKHSSPNKQNRTAVAGTLKRNPKYELKKDELIQLLGRFEAELQAKEIALAALKSEKVKTLLSNARFGRLSCQSDPYSTLLRDSEHVKEDVLNEQIPMKNAYETQLVQLEELIIQQRKQVQTLKIALDNTEKRFILLAEELEKERKEKDRLQTYQSQLLLAQEEKFQLRNELNNVQLHNQDLELQLSQVMKLLENEHERHKKFIILLLNERKLENEQHKEQLKQLSNNHMNDGTQRETKLKELQIENERNKDVLTARIKQLQNEIDLLVKEKKQQILVNNIPISDGEIVETSSKPQHKPRQLPSTITQTPVPMNDPVPLPLPQPPPLPNPEKPSTSTTTTTTTIASGGGIRRPTIIPAPSSSKNVNNPIPKTAPIPPSVPTRVQQAPSLTSSTSSIPELPSSPIPTVAKRNVIPTRSVSNVPQSPMMSNLRSSPSNSQTTTTSSSSSIATVSSTVANNVTRPGGIPRLTKSSNQIVKPTTKTGPAKRPGQTSFSSEHKIDDLQTLLEIMHTVAENRLTPLQDTNADLTLYTDKSDLNRTSSTSFSLTSSSSSISSSSSPPPPPTSPLSTSLPAPHSDTIVFRAAENGDTEQLLKFLKLGSNPNSQLPDGNSCLHLAAVNGHIECIRHLLKFGANSSIENNSGLTPWHNLSRLNEAIELECLQLFVDMSQTLPPTDLIFDAIEHNHTNTYGYLLSTMHEELKDDPSYLSRLLRTSLRSSNTYFLECLFAIITMQDFIQFFDPNTFISNECFAVLSALHDAEADLKPIHVIVRIASSNREHRYSYGIGTISITPELSWLDLERRCIKIYTDHITQIDSPFDYIKSSIGCSANHIDTLTLGLTKWHYQDSPLDESPMPYTAAREQNSVMIQLKGIDLNATDSLAYNYFIPSQNLKNFIRYIEQNLYVGVYGAAYLQKKSLFEDLMRYLERPMAFSTTPKFKVIRFEFETLTSMDDCIDELVAQDFFRTHPWLNEQQQFVKHVLYFANIQNSIGADILNLLLNSESISDSCQRLYYSKRDNQQSTIIYYFPSIFHIFITMSKRTWSTENEIYKKFKWIPFKIDSVPWNGLLKRHLWRRMIDINVCENRPVDNELIKTLQWITNVWQRYNECLQKLSLQDALLGPALFFDCPMERDAIFDWLQMKWNTIVAPLVRELSMNKCAQPKPKGSTSASAAANAIASSLRANSLEISTPYESVACTALYVLLHRAVSRDCPLTGQEREQYLLNFVGSRLEGGGSSSMMSSAASSRASTPQPSNYCDFVSIQLE</sequence>
<dbReference type="InterPro" id="IPR002110">
    <property type="entry name" value="Ankyrin_rpt"/>
</dbReference>
<feature type="coiled-coil region" evidence="14">
    <location>
        <begin position="112"/>
        <end position="291"/>
    </location>
</feature>
<keyword evidence="10" id="KW-0966">Cell projection</keyword>
<evidence type="ECO:0000256" key="4">
    <source>
        <dbReference type="ARBA" id="ARBA00022481"/>
    </source>
</evidence>
<dbReference type="Gene3D" id="1.25.40.20">
    <property type="entry name" value="Ankyrin repeat-containing domain"/>
    <property type="match status" value="1"/>
</dbReference>
<gene>
    <name evidence="18" type="ORF">VCS650_LOCUS16395</name>
</gene>
<evidence type="ECO:0000259" key="17">
    <source>
        <dbReference type="Pfam" id="PF25408"/>
    </source>
</evidence>
<keyword evidence="9 14" id="KW-0175">Coiled coil</keyword>
<dbReference type="AlphaFoldDB" id="A0A814J3K0"/>
<name>A0A814J3K0_9BILA</name>
<evidence type="ECO:0000256" key="12">
    <source>
        <dbReference type="ARBA" id="ARBA00044767"/>
    </source>
</evidence>
<dbReference type="SMART" id="SM00248">
    <property type="entry name" value="ANK"/>
    <property type="match status" value="2"/>
</dbReference>
<dbReference type="GO" id="GO:0043197">
    <property type="term" value="C:dendritic spine"/>
    <property type="evidence" value="ECO:0007669"/>
    <property type="project" value="UniProtKB-SubCell"/>
</dbReference>
<feature type="compositionally biased region" description="Polar residues" evidence="15">
    <location>
        <begin position="427"/>
        <end position="444"/>
    </location>
</feature>
<accession>A0A814J3K0</accession>
<evidence type="ECO:0000256" key="1">
    <source>
        <dbReference type="ARBA" id="ARBA00004544"/>
    </source>
</evidence>
<keyword evidence="4" id="KW-0488">Methylation</keyword>
<feature type="compositionally biased region" description="Low complexity" evidence="15">
    <location>
        <begin position="345"/>
        <end position="356"/>
    </location>
</feature>
<comment type="function">
    <text evidence="11">Regulates the dendritic spine distribution of CTTN/cortactin in hippocampal neurons, and thus controls dendritic spinogenesis and dendritic spine maintenance. Associates with the striatin-interacting phosphatase and kinase (STRIPAK) core complex to regulate dendritic spine distribution of the STRIPAK complex in hippocampal neurons.</text>
</comment>
<dbReference type="GO" id="GO:0005938">
    <property type="term" value="C:cell cortex"/>
    <property type="evidence" value="ECO:0007669"/>
    <property type="project" value="UniProtKB-SubCell"/>
</dbReference>
<feature type="region of interest" description="Disordered" evidence="15">
    <location>
        <begin position="301"/>
        <end position="509"/>
    </location>
</feature>
<keyword evidence="7" id="KW-0677">Repeat</keyword>
<feature type="compositionally biased region" description="Polar residues" evidence="15">
    <location>
        <begin position="372"/>
        <end position="382"/>
    </location>
</feature>
<feature type="domain" description="Cortactin-binding protein-2 N-terminal" evidence="16">
    <location>
        <begin position="39"/>
        <end position="225"/>
    </location>
</feature>
<keyword evidence="6" id="KW-0597">Phosphoprotein</keyword>
<feature type="compositionally biased region" description="Polar residues" evidence="15">
    <location>
        <begin position="1"/>
        <end position="10"/>
    </location>
</feature>
<feature type="region of interest" description="Disordered" evidence="15">
    <location>
        <begin position="1"/>
        <end position="29"/>
    </location>
</feature>
<evidence type="ECO:0000256" key="3">
    <source>
        <dbReference type="ARBA" id="ARBA00017042"/>
    </source>
</evidence>
<dbReference type="Pfam" id="PF25408">
    <property type="entry name" value="AAA_lid_NAV1"/>
    <property type="match status" value="1"/>
</dbReference>
<dbReference type="InterPro" id="IPR057568">
    <property type="entry name" value="CortBP2_NAV1-like_AAA_lid"/>
</dbReference>
<protein>
    <recommendedName>
        <fullName evidence="3">Cortactin-binding protein 2</fullName>
    </recommendedName>
</protein>
<evidence type="ECO:0000256" key="10">
    <source>
        <dbReference type="ARBA" id="ARBA00023273"/>
    </source>
</evidence>
<proteinExistence type="predicted"/>
<keyword evidence="13" id="KW-0040">ANK repeat</keyword>
<reference evidence="18" key="1">
    <citation type="submission" date="2021-02" db="EMBL/GenBank/DDBJ databases">
        <authorList>
            <person name="Nowell W R."/>
        </authorList>
    </citation>
    <scope>NUCLEOTIDE SEQUENCE</scope>
</reference>
<dbReference type="PANTHER" id="PTHR23166:SF5">
    <property type="entry name" value="CTTNBP2 N-TERMINAL-LIKE PROTEIN"/>
    <property type="match status" value="1"/>
</dbReference>
<comment type="subcellular location">
    <subcellularLocation>
        <location evidence="2">Cell projection</location>
        <location evidence="2">Dendritic spine</location>
    </subcellularLocation>
    <subcellularLocation>
        <location evidence="1">Cytoplasm</location>
        <location evidence="1">Cell cortex</location>
    </subcellularLocation>
</comment>
<comment type="caution">
    <text evidence="18">The sequence shown here is derived from an EMBL/GenBank/DDBJ whole genome shotgun (WGS) entry which is preliminary data.</text>
</comment>
<evidence type="ECO:0000259" key="16">
    <source>
        <dbReference type="Pfam" id="PF09727"/>
    </source>
</evidence>
<dbReference type="Pfam" id="PF09727">
    <property type="entry name" value="CortBP2"/>
    <property type="match status" value="1"/>
</dbReference>
<dbReference type="InterPro" id="IPR050719">
    <property type="entry name" value="Cortactin-Actin_Reg"/>
</dbReference>
<feature type="region of interest" description="Disordered" evidence="15">
    <location>
        <begin position="551"/>
        <end position="587"/>
    </location>
</feature>
<evidence type="ECO:0000256" key="2">
    <source>
        <dbReference type="ARBA" id="ARBA00004552"/>
    </source>
</evidence>
<dbReference type="Proteomes" id="UP000663891">
    <property type="component" value="Unassembled WGS sequence"/>
</dbReference>
<organism evidence="18 19">
    <name type="scientific">Adineta steineri</name>
    <dbReference type="NCBI Taxonomy" id="433720"/>
    <lineage>
        <taxon>Eukaryota</taxon>
        <taxon>Metazoa</taxon>
        <taxon>Spiralia</taxon>
        <taxon>Gnathifera</taxon>
        <taxon>Rotifera</taxon>
        <taxon>Eurotatoria</taxon>
        <taxon>Bdelloidea</taxon>
        <taxon>Adinetida</taxon>
        <taxon>Adinetidae</taxon>
        <taxon>Adineta</taxon>
    </lineage>
</organism>
<evidence type="ECO:0000313" key="18">
    <source>
        <dbReference type="EMBL" id="CAF1032175.1"/>
    </source>
</evidence>
<feature type="domain" description="CortBP2/NAV1-like AAA+ ATPase lid" evidence="17">
    <location>
        <begin position="1096"/>
        <end position="1168"/>
    </location>
</feature>
<dbReference type="PANTHER" id="PTHR23166">
    <property type="entry name" value="FILAMIN/GPBP-INTERACTING PROTEIN"/>
    <property type="match status" value="1"/>
</dbReference>
<dbReference type="InterPro" id="IPR036770">
    <property type="entry name" value="Ankyrin_rpt-contain_sf"/>
</dbReference>
<feature type="compositionally biased region" description="Low complexity" evidence="15">
    <location>
        <begin position="445"/>
        <end position="467"/>
    </location>
</feature>